<feature type="domain" description="GCVT N-terminal" evidence="2">
    <location>
        <begin position="7"/>
        <end position="272"/>
    </location>
</feature>
<keyword evidence="5" id="KW-1185">Reference proteome</keyword>
<sequence length="372" mass="39331">MEYPLVTHHATLGAVLRPEGDGSVPAHYGRLAAEYTALVKHAGIVDLSARGCFAVGGRDRTTFINGWVSQHVKPLVPGTGVTALFLTPQGRVIADVTLDCLPDEFWLTTEPAAAAIVHKKLSPLVRAGDFRLTDLRATHALLGLVGLAAPALIESLTGAPLATWRTSLMVEKVGGGTESLPVFAHERLSIGNAGVLVVQRPRYGQPAFDLFVLHEAAVEVWAHLTGAGATPVGWDALEVCRIEHGTGRFGQDFDDTTLAPEAGLGHAISYTKGCYVGQETVAKIHWRGHDQTARRLTPLRIASDTGTDTALPGKGTPILADGKEVGQLTSVVRHPVTQEVLALGYLRSAVLAQPTALVADGRPVHIREGAAA</sequence>
<dbReference type="InterPro" id="IPR028896">
    <property type="entry name" value="GcvT/YgfZ/DmdA"/>
</dbReference>
<evidence type="ECO:0000313" key="4">
    <source>
        <dbReference type="EMBL" id="QUV94389.1"/>
    </source>
</evidence>
<evidence type="ECO:0000256" key="1">
    <source>
        <dbReference type="ARBA" id="ARBA00022946"/>
    </source>
</evidence>
<dbReference type="InterPro" id="IPR029043">
    <property type="entry name" value="GcvT/YgfZ_C"/>
</dbReference>
<dbReference type="SUPFAM" id="SSF103025">
    <property type="entry name" value="Folate-binding domain"/>
    <property type="match status" value="1"/>
</dbReference>
<dbReference type="NCBIfam" id="TIGR03317">
    <property type="entry name" value="ygfZ_signature"/>
    <property type="match status" value="1"/>
</dbReference>
<dbReference type="InterPro" id="IPR027266">
    <property type="entry name" value="TrmE/GcvT-like"/>
</dbReference>
<dbReference type="RefSeq" id="WP_211422685.1">
    <property type="nucleotide sequence ID" value="NZ_CP072642.1"/>
</dbReference>
<dbReference type="InterPro" id="IPR006222">
    <property type="entry name" value="GCVT_N"/>
</dbReference>
<dbReference type="EMBL" id="CP072642">
    <property type="protein sequence ID" value="QUV94389.1"/>
    <property type="molecule type" value="Genomic_DNA"/>
</dbReference>
<keyword evidence="1" id="KW-0809">Transit peptide</keyword>
<dbReference type="InterPro" id="IPR017703">
    <property type="entry name" value="YgfZ/GCV_T_CS"/>
</dbReference>
<evidence type="ECO:0000313" key="5">
    <source>
        <dbReference type="Proteomes" id="UP000677668"/>
    </source>
</evidence>
<evidence type="ECO:0000259" key="3">
    <source>
        <dbReference type="Pfam" id="PF25455"/>
    </source>
</evidence>
<dbReference type="InterPro" id="IPR057460">
    <property type="entry name" value="CAF17_C"/>
</dbReference>
<dbReference type="PIRSF" id="PIRSF006487">
    <property type="entry name" value="GcvT"/>
    <property type="match status" value="1"/>
</dbReference>
<name>A0ABX8B092_9BACT</name>
<dbReference type="PANTHER" id="PTHR43757:SF2">
    <property type="entry name" value="AMINOMETHYLTRANSFERASE, MITOCHONDRIAL"/>
    <property type="match status" value="1"/>
</dbReference>
<organism evidence="4 5">
    <name type="scientific">Chloracidobacterium sp. N</name>
    <dbReference type="NCBI Taxonomy" id="2821540"/>
    <lineage>
        <taxon>Bacteria</taxon>
        <taxon>Pseudomonadati</taxon>
        <taxon>Acidobacteriota</taxon>
        <taxon>Terriglobia</taxon>
        <taxon>Terriglobales</taxon>
        <taxon>Acidobacteriaceae</taxon>
        <taxon>Chloracidobacterium</taxon>
        <taxon>Chloracidobacterium aggregatum</taxon>
    </lineage>
</organism>
<dbReference type="PANTHER" id="PTHR43757">
    <property type="entry name" value="AMINOMETHYLTRANSFERASE"/>
    <property type="match status" value="1"/>
</dbReference>
<dbReference type="Pfam" id="PF25455">
    <property type="entry name" value="Beta-barrel_CAF17_C"/>
    <property type="match status" value="1"/>
</dbReference>
<dbReference type="Proteomes" id="UP000677668">
    <property type="component" value="Chromosome 1"/>
</dbReference>
<accession>A0ABX8B092</accession>
<dbReference type="Pfam" id="PF01571">
    <property type="entry name" value="GCV_T"/>
    <property type="match status" value="1"/>
</dbReference>
<gene>
    <name evidence="4" type="ORF">J8C05_02785</name>
</gene>
<dbReference type="Gene3D" id="3.30.1360.120">
    <property type="entry name" value="Probable tRNA modification gtpase trme, domain 1"/>
    <property type="match status" value="1"/>
</dbReference>
<dbReference type="SUPFAM" id="SSF101790">
    <property type="entry name" value="Aminomethyltransferase beta-barrel domain"/>
    <property type="match status" value="1"/>
</dbReference>
<protein>
    <submittedName>
        <fullName evidence="4">Aminomethyltransferase family protein</fullName>
    </submittedName>
</protein>
<reference evidence="4 5" key="1">
    <citation type="submission" date="2021-03" db="EMBL/GenBank/DDBJ databases">
        <title>Genomic and phenotypic characterization of Chloracidobacterium isolates provides evidence for multiple species.</title>
        <authorList>
            <person name="Saini M.K."/>
            <person name="Costas A.M.G."/>
            <person name="Tank M."/>
            <person name="Bryant D.A."/>
        </authorList>
    </citation>
    <scope>NUCLEOTIDE SEQUENCE [LARGE SCALE GENOMIC DNA]</scope>
    <source>
        <strain evidence="4 5">N</strain>
    </source>
</reference>
<proteinExistence type="predicted"/>
<evidence type="ECO:0000259" key="2">
    <source>
        <dbReference type="Pfam" id="PF01571"/>
    </source>
</evidence>
<feature type="domain" description="CAF17 C-terminal" evidence="3">
    <location>
        <begin position="294"/>
        <end position="367"/>
    </location>
</feature>